<accession>A0A1N7LXI0</accession>
<name>A0A1N7LXI0_9FLAO</name>
<proteinExistence type="predicted"/>
<dbReference type="Proteomes" id="UP000186246">
    <property type="component" value="Unassembled WGS sequence"/>
</dbReference>
<reference evidence="2" key="2">
    <citation type="submission" date="2017-01" db="EMBL/GenBank/DDBJ databases">
        <authorList>
            <person name="Mah S.A."/>
            <person name="Swanson W.J."/>
            <person name="Moy G.W."/>
            <person name="Vacquier V.D."/>
        </authorList>
    </citation>
    <scope>NUCLEOTIDE SEQUENCE [LARGE SCALE GENOMIC DNA]</scope>
    <source>
        <strain evidence="2">DSM 21068</strain>
    </source>
</reference>
<dbReference type="EMBL" id="FTOJ01000003">
    <property type="protein sequence ID" value="SIS78536.1"/>
    <property type="molecule type" value="Genomic_DNA"/>
</dbReference>
<gene>
    <name evidence="1" type="ORF">B0A70_10825</name>
    <name evidence="2" type="ORF">SAMN05421796_103168</name>
</gene>
<evidence type="ECO:0000313" key="1">
    <source>
        <dbReference type="EMBL" id="PQA92544.1"/>
    </source>
</evidence>
<protein>
    <submittedName>
        <fullName evidence="2">Uncharacterized protein</fullName>
    </submittedName>
</protein>
<sequence>MTFEESIKHKNESVKSADESVLKLYHILIAPANTEESVNYINHFLKNPQSCNDETCKQFSSSDNYEIVSIRKEETAK</sequence>
<evidence type="ECO:0000313" key="3">
    <source>
        <dbReference type="Proteomes" id="UP000186246"/>
    </source>
</evidence>
<dbReference type="OrthoDB" id="1271837at2"/>
<evidence type="ECO:0000313" key="4">
    <source>
        <dbReference type="Proteomes" id="UP000238314"/>
    </source>
</evidence>
<dbReference type="RefSeq" id="WP_076451138.1">
    <property type="nucleotide sequence ID" value="NZ_FTOJ01000003.1"/>
</dbReference>
<keyword evidence="4" id="KW-1185">Reference proteome</keyword>
<dbReference type="EMBL" id="MUGO01000015">
    <property type="protein sequence ID" value="PQA92544.1"/>
    <property type="molecule type" value="Genomic_DNA"/>
</dbReference>
<reference evidence="1 4" key="1">
    <citation type="submission" date="2016-11" db="EMBL/GenBank/DDBJ databases">
        <title>Whole genomes of Flavobacteriaceae.</title>
        <authorList>
            <person name="Stine C."/>
            <person name="Li C."/>
            <person name="Tadesse D."/>
        </authorList>
    </citation>
    <scope>NUCLEOTIDE SEQUENCE [LARGE SCALE GENOMIC DNA]</scope>
    <source>
        <strain evidence="1 4">DSM 21068</strain>
    </source>
</reference>
<dbReference type="Proteomes" id="UP000238314">
    <property type="component" value="Unassembled WGS sequence"/>
</dbReference>
<reference evidence="3" key="3">
    <citation type="submission" date="2017-01" db="EMBL/GenBank/DDBJ databases">
        <authorList>
            <person name="Varghese N."/>
            <person name="Submissions S."/>
        </authorList>
    </citation>
    <scope>NUCLEOTIDE SEQUENCE [LARGE SCALE GENOMIC DNA]</scope>
    <source>
        <strain evidence="3">DSM 21068</strain>
    </source>
</reference>
<dbReference type="AlphaFoldDB" id="A0A1N7LXI0"/>
<dbReference type="STRING" id="551459.SAMN05421796_103168"/>
<organism evidence="2 3">
    <name type="scientific">Chryseobacterium piscicola</name>
    <dbReference type="NCBI Taxonomy" id="551459"/>
    <lineage>
        <taxon>Bacteria</taxon>
        <taxon>Pseudomonadati</taxon>
        <taxon>Bacteroidota</taxon>
        <taxon>Flavobacteriia</taxon>
        <taxon>Flavobacteriales</taxon>
        <taxon>Weeksellaceae</taxon>
        <taxon>Chryseobacterium group</taxon>
        <taxon>Chryseobacterium</taxon>
    </lineage>
</organism>
<evidence type="ECO:0000313" key="2">
    <source>
        <dbReference type="EMBL" id="SIS78536.1"/>
    </source>
</evidence>